<dbReference type="Gene3D" id="1.20.1300.10">
    <property type="entry name" value="Fumarate reductase/succinate dehydrogenase, transmembrane subunit"/>
    <property type="match status" value="1"/>
</dbReference>
<dbReference type="InterPro" id="IPR000701">
    <property type="entry name" value="SuccDH_FuR_B_TM-su"/>
</dbReference>
<protein>
    <submittedName>
        <fullName evidence="9">Succinate dehydrogenase cytochrome b558 subunit</fullName>
    </submittedName>
</protein>
<feature type="transmembrane region" description="Helical" evidence="8">
    <location>
        <begin position="188"/>
        <end position="208"/>
    </location>
</feature>
<keyword evidence="10" id="KW-1185">Reference proteome</keyword>
<feature type="transmembrane region" description="Helical" evidence="8">
    <location>
        <begin position="61"/>
        <end position="85"/>
    </location>
</feature>
<reference evidence="10" key="1">
    <citation type="journal article" date="2019" name="Int. J. Syst. Evol. Microbiol.">
        <title>The Global Catalogue of Microorganisms (GCM) 10K type strain sequencing project: providing services to taxonomists for standard genome sequencing and annotation.</title>
        <authorList>
            <consortium name="The Broad Institute Genomics Platform"/>
            <consortium name="The Broad Institute Genome Sequencing Center for Infectious Disease"/>
            <person name="Wu L."/>
            <person name="Ma J."/>
        </authorList>
    </citation>
    <scope>NUCLEOTIDE SEQUENCE [LARGE SCALE GENOMIC DNA]</scope>
    <source>
        <strain evidence="10">CCUG 54527</strain>
    </source>
</reference>
<sequence length="209" mass="23856">MRGVTVLSKDSEFYLRRLHSLLGIIPVGLFLAQHLVINHFATQGPEAFNKASHFMESLPFVLFLEWFVIYLPLMFHAFYGVYIAFTAKNNPKAYGTFRNWMFILQRITGVILVVFIAWHIFETRFQKAIGADEVNFDMMADILANPLMFVFYVVGVVSATFHLANGIWSFLISWGITQSPRSQRISTFVTMGIFLALTVIGIRSLLAFV</sequence>
<evidence type="ECO:0000313" key="10">
    <source>
        <dbReference type="Proteomes" id="UP001596170"/>
    </source>
</evidence>
<dbReference type="InterPro" id="IPR011138">
    <property type="entry name" value="Cytochrome_b-558"/>
</dbReference>
<keyword evidence="5 8" id="KW-1133">Transmembrane helix</keyword>
<evidence type="ECO:0000313" key="9">
    <source>
        <dbReference type="EMBL" id="MFC6039268.1"/>
    </source>
</evidence>
<feature type="transmembrane region" description="Helical" evidence="8">
    <location>
        <begin position="97"/>
        <end position="121"/>
    </location>
</feature>
<accession>A0ABW1L5P2</accession>
<gene>
    <name evidence="9" type="ORF">ACFPYN_07420</name>
</gene>
<organism evidence="9 10">
    <name type="scientific">Paenisporosarcina macmurdoensis</name>
    <dbReference type="NCBI Taxonomy" id="212659"/>
    <lineage>
        <taxon>Bacteria</taxon>
        <taxon>Bacillati</taxon>
        <taxon>Bacillota</taxon>
        <taxon>Bacilli</taxon>
        <taxon>Bacillales</taxon>
        <taxon>Caryophanaceae</taxon>
        <taxon>Paenisporosarcina</taxon>
    </lineage>
</organism>
<keyword evidence="2" id="KW-0349">Heme</keyword>
<dbReference type="EMBL" id="JBHSRI010000007">
    <property type="protein sequence ID" value="MFC6039268.1"/>
    <property type="molecule type" value="Genomic_DNA"/>
</dbReference>
<keyword evidence="4" id="KW-0479">Metal-binding</keyword>
<dbReference type="Proteomes" id="UP001596170">
    <property type="component" value="Unassembled WGS sequence"/>
</dbReference>
<dbReference type="RefSeq" id="WP_377733346.1">
    <property type="nucleotide sequence ID" value="NZ_JBHSRI010000007.1"/>
</dbReference>
<evidence type="ECO:0000256" key="5">
    <source>
        <dbReference type="ARBA" id="ARBA00022989"/>
    </source>
</evidence>
<evidence type="ECO:0000256" key="4">
    <source>
        <dbReference type="ARBA" id="ARBA00022723"/>
    </source>
</evidence>
<feature type="transmembrane region" description="Helical" evidence="8">
    <location>
        <begin position="149"/>
        <end position="176"/>
    </location>
</feature>
<keyword evidence="3 8" id="KW-0812">Transmembrane</keyword>
<keyword evidence="6" id="KW-0408">Iron</keyword>
<evidence type="ECO:0000256" key="2">
    <source>
        <dbReference type="ARBA" id="ARBA00022617"/>
    </source>
</evidence>
<dbReference type="InterPro" id="IPR034804">
    <property type="entry name" value="SQR/QFR_C/D"/>
</dbReference>
<dbReference type="PIRSF" id="PIRSF000170">
    <property type="entry name" value="Succ_dh_cyt_b558"/>
    <property type="match status" value="1"/>
</dbReference>
<comment type="subcellular location">
    <subcellularLocation>
        <location evidence="1">Membrane</location>
    </subcellularLocation>
</comment>
<evidence type="ECO:0000256" key="6">
    <source>
        <dbReference type="ARBA" id="ARBA00023004"/>
    </source>
</evidence>
<evidence type="ECO:0000256" key="8">
    <source>
        <dbReference type="SAM" id="Phobius"/>
    </source>
</evidence>
<dbReference type="InterPro" id="IPR016002">
    <property type="entry name" value="Succ_DH_cyt_b558_Firmicute"/>
</dbReference>
<comment type="caution">
    <text evidence="9">The sequence shown here is derived from an EMBL/GenBank/DDBJ whole genome shotgun (WGS) entry which is preliminary data.</text>
</comment>
<keyword evidence="7 8" id="KW-0472">Membrane</keyword>
<evidence type="ECO:0000256" key="3">
    <source>
        <dbReference type="ARBA" id="ARBA00022692"/>
    </source>
</evidence>
<proteinExistence type="predicted"/>
<evidence type="ECO:0000256" key="7">
    <source>
        <dbReference type="ARBA" id="ARBA00023136"/>
    </source>
</evidence>
<evidence type="ECO:0000256" key="1">
    <source>
        <dbReference type="ARBA" id="ARBA00004370"/>
    </source>
</evidence>
<name>A0ABW1L5P2_9BACL</name>
<dbReference type="SUPFAM" id="SSF81343">
    <property type="entry name" value="Fumarate reductase respiratory complex transmembrane subunits"/>
    <property type="match status" value="1"/>
</dbReference>
<dbReference type="CDD" id="cd03497">
    <property type="entry name" value="SQR_TypeB_1_TM"/>
    <property type="match status" value="1"/>
</dbReference>
<dbReference type="NCBIfam" id="TIGR02046">
    <property type="entry name" value="sdhC_b558_fam"/>
    <property type="match status" value="1"/>
</dbReference>
<dbReference type="Pfam" id="PF01127">
    <property type="entry name" value="Sdh_cyt"/>
    <property type="match status" value="1"/>
</dbReference>
<feature type="transmembrane region" description="Helical" evidence="8">
    <location>
        <begin position="21"/>
        <end position="41"/>
    </location>
</feature>